<accession>A0A8X6F6F4</accession>
<evidence type="ECO:0000313" key="1">
    <source>
        <dbReference type="EMBL" id="GFQ71382.1"/>
    </source>
</evidence>
<dbReference type="Proteomes" id="UP000887116">
    <property type="component" value="Unassembled WGS sequence"/>
</dbReference>
<evidence type="ECO:0000313" key="2">
    <source>
        <dbReference type="Proteomes" id="UP000887116"/>
    </source>
</evidence>
<dbReference type="EMBL" id="BMAO01001154">
    <property type="protein sequence ID" value="GFQ71382.1"/>
    <property type="molecule type" value="Genomic_DNA"/>
</dbReference>
<dbReference type="AlphaFoldDB" id="A0A8X6F6F4"/>
<reference evidence="1" key="1">
    <citation type="submission" date="2020-07" db="EMBL/GenBank/DDBJ databases">
        <title>Multicomponent nature underlies the extraordinary mechanical properties of spider dragline silk.</title>
        <authorList>
            <person name="Kono N."/>
            <person name="Nakamura H."/>
            <person name="Mori M."/>
            <person name="Yoshida Y."/>
            <person name="Ohtoshi R."/>
            <person name="Malay A.D."/>
            <person name="Moran D.A.P."/>
            <person name="Tomita M."/>
            <person name="Numata K."/>
            <person name="Arakawa K."/>
        </authorList>
    </citation>
    <scope>NUCLEOTIDE SEQUENCE</scope>
</reference>
<keyword evidence="2" id="KW-1185">Reference proteome</keyword>
<sequence length="112" mass="13178">MKNTRFWHGPHWLTLSEKNWPKNERLSLETTNEERKVKYISINYSSELQNEEPILDINDFISISKITAPLPRDRIEQSPPFAVTGLDFAGPIFVKNSKEKFYKYTTLHMCCN</sequence>
<gene>
    <name evidence="1" type="ORF">TNCT_524541</name>
</gene>
<proteinExistence type="predicted"/>
<protein>
    <submittedName>
        <fullName evidence="1">Uncharacterized protein</fullName>
    </submittedName>
</protein>
<organism evidence="1 2">
    <name type="scientific">Trichonephila clavata</name>
    <name type="common">Joro spider</name>
    <name type="synonym">Nephila clavata</name>
    <dbReference type="NCBI Taxonomy" id="2740835"/>
    <lineage>
        <taxon>Eukaryota</taxon>
        <taxon>Metazoa</taxon>
        <taxon>Ecdysozoa</taxon>
        <taxon>Arthropoda</taxon>
        <taxon>Chelicerata</taxon>
        <taxon>Arachnida</taxon>
        <taxon>Araneae</taxon>
        <taxon>Araneomorphae</taxon>
        <taxon>Entelegynae</taxon>
        <taxon>Araneoidea</taxon>
        <taxon>Nephilidae</taxon>
        <taxon>Trichonephila</taxon>
    </lineage>
</organism>
<dbReference type="OrthoDB" id="6425443at2759"/>
<comment type="caution">
    <text evidence="1">The sequence shown here is derived from an EMBL/GenBank/DDBJ whole genome shotgun (WGS) entry which is preliminary data.</text>
</comment>
<name>A0A8X6F6F4_TRICU</name>